<dbReference type="Pfam" id="PF17677">
    <property type="entry name" value="Glyco_hydro38C2"/>
    <property type="match status" value="1"/>
</dbReference>
<dbReference type="Proteomes" id="UP000727962">
    <property type="component" value="Unassembled WGS sequence"/>
</dbReference>
<dbReference type="PANTHER" id="PTHR46017">
    <property type="entry name" value="ALPHA-MANNOSIDASE 2C1"/>
    <property type="match status" value="1"/>
</dbReference>
<name>A0A931LRB5_FIMGI</name>
<organism evidence="3 4">
    <name type="scientific">Fimbriimonas ginsengisoli</name>
    <dbReference type="NCBI Taxonomy" id="1005039"/>
    <lineage>
        <taxon>Bacteria</taxon>
        <taxon>Bacillati</taxon>
        <taxon>Armatimonadota</taxon>
        <taxon>Fimbriimonadia</taxon>
        <taxon>Fimbriimonadales</taxon>
        <taxon>Fimbriimonadaceae</taxon>
        <taxon>Fimbriimonas</taxon>
    </lineage>
</organism>
<evidence type="ECO:0000313" key="4">
    <source>
        <dbReference type="Proteomes" id="UP000727962"/>
    </source>
</evidence>
<sequence length="305" mass="34196">LFQLFEDQPLFWSAWDIDPYALETGRDLVRSESFEIVERGPVRVAAEVVKKFGASHIRQRISLGPTPGIRFDTEIEWHEENQLLKVAFPVNVHSSRATFDIQFGNVERPTHQNTSWDLARFEVCAHKWVDLSEGDQGVALINDCKYGHDVVGNVMRLTLLRAPKAPDPICDMGRHRFTYVLLPHFGGVAYGGVVAAGYAVNTPLRHASLAPHRGVDGALPMLAACDDRNVVVETVKRSEDGRAIIVRLYECHNSRGRAELSCARPIRRAALCDLEENELAELEIVEGGVRFAYKPFEILTILLDI</sequence>
<accession>A0A931LRB5</accession>
<feature type="domain" description="Glycosyl hydrolase family 38 C-terminal" evidence="1">
    <location>
        <begin position="2"/>
        <end position="168"/>
    </location>
</feature>
<dbReference type="Pfam" id="PF07748">
    <property type="entry name" value="Glyco_hydro_38C"/>
    <property type="match status" value="1"/>
</dbReference>
<dbReference type="GO" id="GO:0004559">
    <property type="term" value="F:alpha-mannosidase activity"/>
    <property type="evidence" value="ECO:0007669"/>
    <property type="project" value="InterPro"/>
</dbReference>
<dbReference type="SUPFAM" id="SSF74650">
    <property type="entry name" value="Galactose mutarotase-like"/>
    <property type="match status" value="1"/>
</dbReference>
<dbReference type="InterPro" id="IPR011013">
    <property type="entry name" value="Gal_mutarotase_sf_dom"/>
</dbReference>
<dbReference type="EMBL" id="JACOSL010000021">
    <property type="protein sequence ID" value="MBI1756050.1"/>
    <property type="molecule type" value="Genomic_DNA"/>
</dbReference>
<feature type="non-terminal residue" evidence="3">
    <location>
        <position position="1"/>
    </location>
</feature>
<dbReference type="FunFam" id="2.70.98.30:FF:000001">
    <property type="entry name" value="alpha-mannosidase 2C1 isoform X2"/>
    <property type="match status" value="1"/>
</dbReference>
<evidence type="ECO:0000259" key="1">
    <source>
        <dbReference type="Pfam" id="PF07748"/>
    </source>
</evidence>
<evidence type="ECO:0000259" key="2">
    <source>
        <dbReference type="Pfam" id="PF17677"/>
    </source>
</evidence>
<dbReference type="GO" id="GO:0006013">
    <property type="term" value="P:mannose metabolic process"/>
    <property type="evidence" value="ECO:0007669"/>
    <property type="project" value="InterPro"/>
</dbReference>
<dbReference type="AlphaFoldDB" id="A0A931LRB5"/>
<feature type="domain" description="Glycosyl hydrolases family 38 C-terminal" evidence="2">
    <location>
        <begin position="229"/>
        <end position="301"/>
    </location>
</feature>
<comment type="caution">
    <text evidence="3">The sequence shown here is derived from an EMBL/GenBank/DDBJ whole genome shotgun (WGS) entry which is preliminary data.</text>
</comment>
<dbReference type="PANTHER" id="PTHR46017:SF1">
    <property type="entry name" value="ALPHA-MANNOSIDASE 2C1"/>
    <property type="match status" value="1"/>
</dbReference>
<gene>
    <name evidence="3" type="ORF">HYR64_02970</name>
</gene>
<dbReference type="Gene3D" id="2.60.40.2220">
    <property type="match status" value="1"/>
</dbReference>
<evidence type="ECO:0000313" key="3">
    <source>
        <dbReference type="EMBL" id="MBI1756050.1"/>
    </source>
</evidence>
<dbReference type="Gene3D" id="2.70.98.30">
    <property type="entry name" value="Golgi alpha-mannosidase II, domain 4"/>
    <property type="match status" value="1"/>
</dbReference>
<dbReference type="GO" id="GO:0009313">
    <property type="term" value="P:oligosaccharide catabolic process"/>
    <property type="evidence" value="ECO:0007669"/>
    <property type="project" value="TreeGrafter"/>
</dbReference>
<protein>
    <submittedName>
        <fullName evidence="3">Alpha-mannosidase</fullName>
    </submittedName>
</protein>
<dbReference type="InterPro" id="IPR011682">
    <property type="entry name" value="Glyco_hydro_38_C"/>
</dbReference>
<reference evidence="3" key="1">
    <citation type="submission" date="2020-07" db="EMBL/GenBank/DDBJ databases">
        <title>Huge and variable diversity of episymbiotic CPR bacteria and DPANN archaea in groundwater ecosystems.</title>
        <authorList>
            <person name="He C.Y."/>
            <person name="Keren R."/>
            <person name="Whittaker M."/>
            <person name="Farag I.F."/>
            <person name="Doudna J."/>
            <person name="Cate J.H.D."/>
            <person name="Banfield J.F."/>
        </authorList>
    </citation>
    <scope>NUCLEOTIDE SEQUENCE</scope>
    <source>
        <strain evidence="3">NC_groundwater_17_Pr7_B-0.1um_64_12</strain>
    </source>
</reference>
<proteinExistence type="predicted"/>
<dbReference type="InterPro" id="IPR041147">
    <property type="entry name" value="GH38_C"/>
</dbReference>
<dbReference type="GO" id="GO:0030246">
    <property type="term" value="F:carbohydrate binding"/>
    <property type="evidence" value="ECO:0007669"/>
    <property type="project" value="InterPro"/>
</dbReference>